<sequence length="258" mass="26621">MTFSDLHHGGRLPLLLPNAWDVASALAFAAAGFPAIGTTSFGVAAAGGSPDGGRTSRAATRDLVQRLAPLPVYISADIEDGYDDDPRRVADHAAGLGADGVNIEDSSGEELVAPDLYAAKVAAIKDRAPALFVNARVDTYWLGRQATVEATLDRARAYVAAGADGVFVPGATDPDVIRALADGINAPLNVLAHPALTLEELAGLGVRRVSTGSLPYRAAIDAAVRAATDVRDGGTPPAATPYPEMQQRLVRFAGAPCD</sequence>
<dbReference type="InterPro" id="IPR040442">
    <property type="entry name" value="Pyrv_kinase-like_dom_sf"/>
</dbReference>
<dbReference type="GO" id="GO:0016829">
    <property type="term" value="F:lyase activity"/>
    <property type="evidence" value="ECO:0007669"/>
    <property type="project" value="UniProtKB-KW"/>
</dbReference>
<name>A0ABT2B514_9ACTN</name>
<dbReference type="SUPFAM" id="SSF51621">
    <property type="entry name" value="Phosphoenolpyruvate/pyruvate domain"/>
    <property type="match status" value="1"/>
</dbReference>
<dbReference type="CDD" id="cd00377">
    <property type="entry name" value="ICL_PEPM"/>
    <property type="match status" value="1"/>
</dbReference>
<gene>
    <name evidence="1" type="ORF">NX794_20675</name>
</gene>
<dbReference type="EMBL" id="JANUGP010000015">
    <property type="protein sequence ID" value="MCS0603610.1"/>
    <property type="molecule type" value="Genomic_DNA"/>
</dbReference>
<organism evidence="1 2">
    <name type="scientific">Streptomyces pyxinicus</name>
    <dbReference type="NCBI Taxonomy" id="2970331"/>
    <lineage>
        <taxon>Bacteria</taxon>
        <taxon>Bacillati</taxon>
        <taxon>Actinomycetota</taxon>
        <taxon>Actinomycetes</taxon>
        <taxon>Kitasatosporales</taxon>
        <taxon>Streptomycetaceae</taxon>
        <taxon>Streptomyces</taxon>
    </lineage>
</organism>
<dbReference type="InterPro" id="IPR039556">
    <property type="entry name" value="ICL/PEPM"/>
</dbReference>
<protein>
    <submittedName>
        <fullName evidence="1">Isocitrate lyase/phosphoenolpyruvate mutase family protein</fullName>
    </submittedName>
</protein>
<dbReference type="InterPro" id="IPR015813">
    <property type="entry name" value="Pyrv/PenolPyrv_kinase-like_dom"/>
</dbReference>
<dbReference type="Pfam" id="PF13714">
    <property type="entry name" value="PEP_mutase"/>
    <property type="match status" value="1"/>
</dbReference>
<dbReference type="Proteomes" id="UP001205612">
    <property type="component" value="Unassembled WGS sequence"/>
</dbReference>
<dbReference type="PANTHER" id="PTHR42905">
    <property type="entry name" value="PHOSPHOENOLPYRUVATE CARBOXYLASE"/>
    <property type="match status" value="1"/>
</dbReference>
<reference evidence="1 2" key="1">
    <citation type="submission" date="2022-08" db="EMBL/GenBank/DDBJ databases">
        <authorList>
            <person name="Somphong A."/>
            <person name="Phongsopitanun W."/>
        </authorList>
    </citation>
    <scope>NUCLEOTIDE SEQUENCE [LARGE SCALE GENOMIC DNA]</scope>
    <source>
        <strain evidence="1 2">LP11</strain>
    </source>
</reference>
<dbReference type="Gene3D" id="3.20.20.60">
    <property type="entry name" value="Phosphoenolpyruvate-binding domains"/>
    <property type="match status" value="1"/>
</dbReference>
<evidence type="ECO:0000313" key="1">
    <source>
        <dbReference type="EMBL" id="MCS0603610.1"/>
    </source>
</evidence>
<keyword evidence="2" id="KW-1185">Reference proteome</keyword>
<comment type="caution">
    <text evidence="1">The sequence shown here is derived from an EMBL/GenBank/DDBJ whole genome shotgun (WGS) entry which is preliminary data.</text>
</comment>
<proteinExistence type="predicted"/>
<dbReference type="RefSeq" id="WP_258780088.1">
    <property type="nucleotide sequence ID" value="NZ_JANUGP010000015.1"/>
</dbReference>
<accession>A0ABT2B514</accession>
<keyword evidence="1" id="KW-0456">Lyase</keyword>
<evidence type="ECO:0000313" key="2">
    <source>
        <dbReference type="Proteomes" id="UP001205612"/>
    </source>
</evidence>
<dbReference type="PANTHER" id="PTHR42905:SF16">
    <property type="entry name" value="CARBOXYPHOSPHONOENOLPYRUVATE PHOSPHONOMUTASE-LIKE PROTEIN (AFU_ORTHOLOGUE AFUA_5G07230)"/>
    <property type="match status" value="1"/>
</dbReference>